<comment type="caution">
    <text evidence="3">The sequence shown here is derived from an EMBL/GenBank/DDBJ whole genome shotgun (WGS) entry which is preliminary data.</text>
</comment>
<proteinExistence type="inferred from homology"/>
<dbReference type="Proteomes" id="UP000231279">
    <property type="component" value="Unassembled WGS sequence"/>
</dbReference>
<protein>
    <recommendedName>
        <fullName evidence="1">Fatty acyl-CoA reductase</fullName>
        <ecNumber evidence="1">1.2.1.84</ecNumber>
    </recommendedName>
</protein>
<dbReference type="OrthoDB" id="912256at2759"/>
<dbReference type="PANTHER" id="PTHR11011">
    <property type="entry name" value="MALE STERILITY PROTEIN 2-RELATED"/>
    <property type="match status" value="1"/>
</dbReference>
<name>A0A2G9H5E7_9LAMI</name>
<keyword evidence="1" id="KW-0443">Lipid metabolism</keyword>
<evidence type="ECO:0000313" key="3">
    <source>
        <dbReference type="EMBL" id="PIN12713.1"/>
    </source>
</evidence>
<dbReference type="STRING" id="429701.A0A2G9H5E7"/>
<dbReference type="Gene3D" id="3.40.50.720">
    <property type="entry name" value="NAD(P)-binding Rossmann-like Domain"/>
    <property type="match status" value="1"/>
</dbReference>
<sequence>MRESKYKIKKSRHNHVAYNCLRRNSKSDNSLKSNSTVGINHDTTKFSRDVINSSALTNQQYHGSASSRMEAGAGSSVLSPGGEDFALEMHHDHGIGVANFLRGKTFLVTGATGFFAKVLIEKILRTAPDVHKIFVVIKAKDKATAVERLKNIIGAEIFKLLRQIHGKSYQAFMLSKLVPVVGNIRKSNLGLDEDSADSIAKDVDIIINSAANTTFDERSIT</sequence>
<dbReference type="InterPro" id="IPR013120">
    <property type="entry name" value="FAR_NAD-bd"/>
</dbReference>
<evidence type="ECO:0000313" key="4">
    <source>
        <dbReference type="Proteomes" id="UP000231279"/>
    </source>
</evidence>
<dbReference type="InterPro" id="IPR036291">
    <property type="entry name" value="NAD(P)-bd_dom_sf"/>
</dbReference>
<dbReference type="GO" id="GO:0035336">
    <property type="term" value="P:long-chain fatty-acyl-CoA metabolic process"/>
    <property type="evidence" value="ECO:0007669"/>
    <property type="project" value="TreeGrafter"/>
</dbReference>
<keyword evidence="1" id="KW-0521">NADP</keyword>
<comment type="function">
    <text evidence="1">Catalyzes the reduction of fatty acyl-CoA to fatty alcohols.</text>
</comment>
<accession>A0A2G9H5E7</accession>
<evidence type="ECO:0000256" key="1">
    <source>
        <dbReference type="RuleBase" id="RU363097"/>
    </source>
</evidence>
<reference evidence="4" key="1">
    <citation type="journal article" date="2018" name="Gigascience">
        <title>Genome assembly of the Pink Ipe (Handroanthus impetiginosus, Bignoniaceae), a highly valued, ecologically keystone Neotropical timber forest tree.</title>
        <authorList>
            <person name="Silva-Junior O.B."/>
            <person name="Grattapaglia D."/>
            <person name="Novaes E."/>
            <person name="Collevatti R.G."/>
        </authorList>
    </citation>
    <scope>NUCLEOTIDE SEQUENCE [LARGE SCALE GENOMIC DNA]</scope>
    <source>
        <strain evidence="4">cv. UFG-1</strain>
    </source>
</reference>
<evidence type="ECO:0000259" key="2">
    <source>
        <dbReference type="Pfam" id="PF07993"/>
    </source>
</evidence>
<comment type="catalytic activity">
    <reaction evidence="1">
        <text>a long-chain fatty acyl-CoA + 2 NADPH + 2 H(+) = a long-chain primary fatty alcohol + 2 NADP(+) + CoA</text>
        <dbReference type="Rhea" id="RHEA:52716"/>
        <dbReference type="ChEBI" id="CHEBI:15378"/>
        <dbReference type="ChEBI" id="CHEBI:57287"/>
        <dbReference type="ChEBI" id="CHEBI:57783"/>
        <dbReference type="ChEBI" id="CHEBI:58349"/>
        <dbReference type="ChEBI" id="CHEBI:77396"/>
        <dbReference type="ChEBI" id="CHEBI:83139"/>
        <dbReference type="EC" id="1.2.1.84"/>
    </reaction>
</comment>
<dbReference type="SUPFAM" id="SSF51735">
    <property type="entry name" value="NAD(P)-binding Rossmann-fold domains"/>
    <property type="match status" value="1"/>
</dbReference>
<dbReference type="EC" id="1.2.1.84" evidence="1"/>
<dbReference type="GO" id="GO:0102965">
    <property type="term" value="F:alcohol-forming long-chain fatty acyl-CoA reductase activity"/>
    <property type="evidence" value="ECO:0007669"/>
    <property type="project" value="UniProtKB-EC"/>
</dbReference>
<keyword evidence="1 3" id="KW-0560">Oxidoreductase</keyword>
<dbReference type="PANTHER" id="PTHR11011:SF45">
    <property type="entry name" value="FATTY ACYL-COA REDUCTASE CG8306-RELATED"/>
    <property type="match status" value="1"/>
</dbReference>
<comment type="similarity">
    <text evidence="1">Belongs to the fatty acyl-CoA reductase family.</text>
</comment>
<dbReference type="AlphaFoldDB" id="A0A2G9H5E7"/>
<keyword evidence="1" id="KW-0444">Lipid biosynthesis</keyword>
<dbReference type="GO" id="GO:0010345">
    <property type="term" value="P:suberin biosynthetic process"/>
    <property type="evidence" value="ECO:0007669"/>
    <property type="project" value="TreeGrafter"/>
</dbReference>
<organism evidence="3 4">
    <name type="scientific">Handroanthus impetiginosus</name>
    <dbReference type="NCBI Taxonomy" id="429701"/>
    <lineage>
        <taxon>Eukaryota</taxon>
        <taxon>Viridiplantae</taxon>
        <taxon>Streptophyta</taxon>
        <taxon>Embryophyta</taxon>
        <taxon>Tracheophyta</taxon>
        <taxon>Spermatophyta</taxon>
        <taxon>Magnoliopsida</taxon>
        <taxon>eudicotyledons</taxon>
        <taxon>Gunneridae</taxon>
        <taxon>Pentapetalae</taxon>
        <taxon>asterids</taxon>
        <taxon>lamiids</taxon>
        <taxon>Lamiales</taxon>
        <taxon>Bignoniaceae</taxon>
        <taxon>Crescentiina</taxon>
        <taxon>Tabebuia alliance</taxon>
        <taxon>Handroanthus</taxon>
    </lineage>
</organism>
<feature type="domain" description="Thioester reductase (TE)" evidence="2">
    <location>
        <begin position="108"/>
        <end position="218"/>
    </location>
</feature>
<dbReference type="EMBL" id="NKXS01002636">
    <property type="protein sequence ID" value="PIN12713.1"/>
    <property type="molecule type" value="Genomic_DNA"/>
</dbReference>
<dbReference type="InterPro" id="IPR026055">
    <property type="entry name" value="FAR"/>
</dbReference>
<dbReference type="Pfam" id="PF07993">
    <property type="entry name" value="NAD_binding_4"/>
    <property type="match status" value="1"/>
</dbReference>
<dbReference type="GO" id="GO:0080019">
    <property type="term" value="F:alcohol-forming very long-chain fatty acyl-CoA reductase activity"/>
    <property type="evidence" value="ECO:0007669"/>
    <property type="project" value="InterPro"/>
</dbReference>
<gene>
    <name evidence="3" type="ORF">CDL12_14673</name>
</gene>
<keyword evidence="4" id="KW-1185">Reference proteome</keyword>